<protein>
    <recommendedName>
        <fullName evidence="4">4-hydroxy-tetrahydrodipicolinate synthase</fullName>
    </recommendedName>
</protein>
<dbReference type="InterPro" id="IPR013785">
    <property type="entry name" value="Aldolase_TIM"/>
</dbReference>
<dbReference type="Pfam" id="PF00701">
    <property type="entry name" value="DHDPS"/>
    <property type="match status" value="1"/>
</dbReference>
<evidence type="ECO:0000313" key="3">
    <source>
        <dbReference type="EMBL" id="GAF78420.1"/>
    </source>
</evidence>
<dbReference type="PROSITE" id="PS00666">
    <property type="entry name" value="DHDPS_2"/>
    <property type="match status" value="1"/>
</dbReference>
<dbReference type="SMART" id="SM01130">
    <property type="entry name" value="DHDPS"/>
    <property type="match status" value="1"/>
</dbReference>
<dbReference type="EMBL" id="BARS01003155">
    <property type="protein sequence ID" value="GAF78420.1"/>
    <property type="molecule type" value="Genomic_DNA"/>
</dbReference>
<reference evidence="3" key="1">
    <citation type="journal article" date="2014" name="Front. Microbiol.">
        <title>High frequency of phylogenetically diverse reductive dehalogenase-homologous genes in deep subseafloor sedimentary metagenomes.</title>
        <authorList>
            <person name="Kawai M."/>
            <person name="Futagami T."/>
            <person name="Toyoda A."/>
            <person name="Takaki Y."/>
            <person name="Nishi S."/>
            <person name="Hori S."/>
            <person name="Arai W."/>
            <person name="Tsubouchi T."/>
            <person name="Morono Y."/>
            <person name="Uchiyama I."/>
            <person name="Ito T."/>
            <person name="Fujiyama A."/>
            <person name="Inagaki F."/>
            <person name="Takami H."/>
        </authorList>
    </citation>
    <scope>NUCLEOTIDE SEQUENCE</scope>
    <source>
        <strain evidence="3">Expedition CK06-06</strain>
    </source>
</reference>
<dbReference type="InterPro" id="IPR020625">
    <property type="entry name" value="Schiff_base-form_aldolases_AS"/>
</dbReference>
<keyword evidence="1" id="KW-0456">Lyase</keyword>
<dbReference type="PANTHER" id="PTHR12128:SF66">
    <property type="entry name" value="4-HYDROXY-2-OXOGLUTARATE ALDOLASE, MITOCHONDRIAL"/>
    <property type="match status" value="1"/>
</dbReference>
<proteinExistence type="predicted"/>
<dbReference type="AlphaFoldDB" id="X0TQL2"/>
<dbReference type="SUPFAM" id="SSF51569">
    <property type="entry name" value="Aldolase"/>
    <property type="match status" value="1"/>
</dbReference>
<name>X0TQL2_9ZZZZ</name>
<dbReference type="PANTHER" id="PTHR12128">
    <property type="entry name" value="DIHYDRODIPICOLINATE SYNTHASE"/>
    <property type="match status" value="1"/>
</dbReference>
<evidence type="ECO:0000256" key="2">
    <source>
        <dbReference type="ARBA" id="ARBA00023270"/>
    </source>
</evidence>
<evidence type="ECO:0008006" key="4">
    <source>
        <dbReference type="Google" id="ProtNLM"/>
    </source>
</evidence>
<dbReference type="GO" id="GO:0044281">
    <property type="term" value="P:small molecule metabolic process"/>
    <property type="evidence" value="ECO:0007669"/>
    <property type="project" value="UniProtKB-ARBA"/>
</dbReference>
<dbReference type="Gene3D" id="3.20.20.70">
    <property type="entry name" value="Aldolase class I"/>
    <property type="match status" value="1"/>
</dbReference>
<gene>
    <name evidence="3" type="ORF">S01H1_06079</name>
</gene>
<dbReference type="PIRSF" id="PIRSF001365">
    <property type="entry name" value="DHDPS"/>
    <property type="match status" value="1"/>
</dbReference>
<comment type="caution">
    <text evidence="3">The sequence shown here is derived from an EMBL/GenBank/DDBJ whole genome shotgun (WGS) entry which is preliminary data.</text>
</comment>
<dbReference type="CDD" id="cd00408">
    <property type="entry name" value="DHDPS-like"/>
    <property type="match status" value="1"/>
</dbReference>
<dbReference type="GO" id="GO:0008840">
    <property type="term" value="F:4-hydroxy-tetrahydrodipicolinate synthase activity"/>
    <property type="evidence" value="ECO:0007669"/>
    <property type="project" value="TreeGrafter"/>
</dbReference>
<dbReference type="PRINTS" id="PR00146">
    <property type="entry name" value="DHPICSNTHASE"/>
</dbReference>
<organism evidence="3">
    <name type="scientific">marine sediment metagenome</name>
    <dbReference type="NCBI Taxonomy" id="412755"/>
    <lineage>
        <taxon>unclassified sequences</taxon>
        <taxon>metagenomes</taxon>
        <taxon>ecological metagenomes</taxon>
    </lineage>
</organism>
<evidence type="ECO:0000256" key="1">
    <source>
        <dbReference type="ARBA" id="ARBA00023239"/>
    </source>
</evidence>
<dbReference type="InterPro" id="IPR002220">
    <property type="entry name" value="DapA-like"/>
</dbReference>
<sequence length="302" mass="32394">MSSNTLRLEGIYPPIPTPFDAKGHVAAKALTGNLRIWNRYELRGYVVLGSNGELVLLNDQERLRVLEVARAAIPADKLMIAGTGCQSTLQTIELTRQAAEIGADAVLVVSPFYYKGQMSSGVLIEHFHRVADASPIPVIIYNMPACTGIDLDATTVIAIAEHENIPAIKDSGGSVAKMAEIHRLAPLSFQLLAGSANFLLPALLMGAVGGVLALANVAPHQCLAIRQHFIDGELDEARHLQEKVLPVNTAVTRGWGVPALKAAMEMLGMYGGLPRAPLRPLSEDKKEDLRCILQEAELSALG</sequence>
<accession>X0TQL2</accession>
<keyword evidence="2" id="KW-0704">Schiff base</keyword>